<evidence type="ECO:0000256" key="2">
    <source>
        <dbReference type="ARBA" id="ARBA00022679"/>
    </source>
</evidence>
<dbReference type="InterPro" id="IPR016035">
    <property type="entry name" value="Acyl_Trfase/lysoPLipase"/>
</dbReference>
<evidence type="ECO:0000313" key="6">
    <source>
        <dbReference type="Proteomes" id="UP000805841"/>
    </source>
</evidence>
<evidence type="ECO:0000256" key="3">
    <source>
        <dbReference type="ARBA" id="ARBA00023315"/>
    </source>
</evidence>
<keyword evidence="3" id="KW-0012">Acyltransferase</keyword>
<dbReference type="InterPro" id="IPR001227">
    <property type="entry name" value="Ac_transferase_dom_sf"/>
</dbReference>
<gene>
    <name evidence="5" type="ORF">HAQ05_13625</name>
</gene>
<dbReference type="Gene3D" id="3.40.366.10">
    <property type="entry name" value="Malonyl-Coenzyme A Acyl Carrier Protein, domain 2"/>
    <property type="match status" value="1"/>
</dbReference>
<dbReference type="PANTHER" id="PTHR42681">
    <property type="entry name" value="MALONYL-COA-ACYL CARRIER PROTEIN TRANSACYLASE, MITOCHONDRIAL"/>
    <property type="match status" value="1"/>
</dbReference>
<dbReference type="PANTHER" id="PTHR42681:SF1">
    <property type="entry name" value="MALONYL-COA-ACYL CARRIER PROTEIN TRANSACYLASE, MITOCHONDRIAL"/>
    <property type="match status" value="1"/>
</dbReference>
<comment type="caution">
    <text evidence="5">The sequence shown here is derived from an EMBL/GenBank/DDBJ whole genome shotgun (WGS) entry which is preliminary data.</text>
</comment>
<evidence type="ECO:0000256" key="1">
    <source>
        <dbReference type="ARBA" id="ARBA00013258"/>
    </source>
</evidence>
<sequence>MNFERPGALAIAFPGQGSQFPGMGLELLPRFREMTEIAETLLGLRLAELLEDAGRLADTAFTQPAVFVVSAMSFEAMSNSKKGPRIFPKAPSSLPSRVMTSSNLAESTTPCTASFKVFIKSRKAAAISLPKRDSGVAGITPADLSSEKASLSKRVPTTINMTRPMLLKASRVLTLCRNGFIAVALTFSVRSTSHAMNPGVSSPFRHSASAVL</sequence>
<comment type="catalytic activity">
    <reaction evidence="4">
        <text>holo-[ACP] + malonyl-CoA = malonyl-[ACP] + CoA</text>
        <dbReference type="Rhea" id="RHEA:41792"/>
        <dbReference type="Rhea" id="RHEA-COMP:9623"/>
        <dbReference type="Rhea" id="RHEA-COMP:9685"/>
        <dbReference type="ChEBI" id="CHEBI:57287"/>
        <dbReference type="ChEBI" id="CHEBI:57384"/>
        <dbReference type="ChEBI" id="CHEBI:64479"/>
        <dbReference type="ChEBI" id="CHEBI:78449"/>
        <dbReference type="EC" id="2.3.1.39"/>
    </reaction>
</comment>
<accession>A0ABR7Z2N2</accession>
<protein>
    <recommendedName>
        <fullName evidence="1">[acyl-carrier-protein] S-malonyltransferase</fullName>
        <ecNumber evidence="1">2.3.1.39</ecNumber>
    </recommendedName>
</protein>
<dbReference type="EMBL" id="JAAOCA010000015">
    <property type="protein sequence ID" value="MBD1599740.1"/>
    <property type="molecule type" value="Genomic_DNA"/>
</dbReference>
<evidence type="ECO:0000313" key="5">
    <source>
        <dbReference type="EMBL" id="MBD1599740.1"/>
    </source>
</evidence>
<organism evidence="5 6">
    <name type="scientific">Pseudomonas typographi</name>
    <dbReference type="NCBI Taxonomy" id="2715964"/>
    <lineage>
        <taxon>Bacteria</taxon>
        <taxon>Pseudomonadati</taxon>
        <taxon>Pseudomonadota</taxon>
        <taxon>Gammaproteobacteria</taxon>
        <taxon>Pseudomonadales</taxon>
        <taxon>Pseudomonadaceae</taxon>
        <taxon>Pseudomonas</taxon>
    </lineage>
</organism>
<proteinExistence type="predicted"/>
<dbReference type="Proteomes" id="UP000805841">
    <property type="component" value="Unassembled WGS sequence"/>
</dbReference>
<dbReference type="SUPFAM" id="SSF52151">
    <property type="entry name" value="FabD/lysophospholipase-like"/>
    <property type="match status" value="1"/>
</dbReference>
<dbReference type="InterPro" id="IPR050858">
    <property type="entry name" value="Mal-CoA-ACP_Trans/PKS_FabD"/>
</dbReference>
<name>A0ABR7Z2N2_9PSED</name>
<keyword evidence="6" id="KW-1185">Reference proteome</keyword>
<keyword evidence="2" id="KW-0808">Transferase</keyword>
<dbReference type="EC" id="2.3.1.39" evidence="1"/>
<reference evidence="5 6" key="1">
    <citation type="journal article" date="2020" name="Insects">
        <title>Bacteria Belonging to Pseudomonas typographi sp. nov. from the Bark Beetle Ips typographus Have Genomic Potential to Aid in the Host Ecology.</title>
        <authorList>
            <person name="Peral-Aranega E."/>
            <person name="Saati-Santamaria Z."/>
            <person name="Kolarik M."/>
            <person name="Rivas R."/>
            <person name="Garcia-Fraile P."/>
        </authorList>
    </citation>
    <scope>NUCLEOTIDE SEQUENCE [LARGE SCALE GENOMIC DNA]</scope>
    <source>
        <strain evidence="5 6">CA3A</strain>
    </source>
</reference>
<dbReference type="RefSeq" id="WP_190421425.1">
    <property type="nucleotide sequence ID" value="NZ_JAAOCA010000015.1"/>
</dbReference>
<evidence type="ECO:0000256" key="4">
    <source>
        <dbReference type="ARBA" id="ARBA00048462"/>
    </source>
</evidence>